<dbReference type="STRING" id="51028.A0A0N4VR13"/>
<gene>
    <name evidence="10" type="ORF">EVEC_LOCUS12609</name>
</gene>
<dbReference type="WBParaSite" id="EVEC_0001347201-mRNA-1">
    <property type="protein sequence ID" value="EVEC_0001347201-mRNA-1"/>
    <property type="gene ID" value="EVEC_0001347201"/>
</dbReference>
<dbReference type="Pfam" id="PF01762">
    <property type="entry name" value="Galactosyl_T"/>
    <property type="match status" value="1"/>
</dbReference>
<keyword evidence="4" id="KW-0808">Transferase</keyword>
<evidence type="ECO:0000256" key="9">
    <source>
        <dbReference type="ARBA" id="ARBA00023136"/>
    </source>
</evidence>
<evidence type="ECO:0000313" key="11">
    <source>
        <dbReference type="Proteomes" id="UP000274131"/>
    </source>
</evidence>
<dbReference type="InterPro" id="IPR002659">
    <property type="entry name" value="Glyco_trans_31"/>
</dbReference>
<keyword evidence="6" id="KW-0735">Signal-anchor</keyword>
<protein>
    <submittedName>
        <fullName evidence="12">Hexosyltransferase</fullName>
    </submittedName>
</protein>
<comment type="subcellular location">
    <subcellularLocation>
        <location evidence="1">Golgi apparatus membrane</location>
        <topology evidence="1">Single-pass type II membrane protein</topology>
    </subcellularLocation>
</comment>
<comment type="similarity">
    <text evidence="2">Belongs to the glycosyltransferase 31 family.</text>
</comment>
<reference evidence="12" key="1">
    <citation type="submission" date="2017-02" db="UniProtKB">
        <authorList>
            <consortium name="WormBaseParasite"/>
        </authorList>
    </citation>
    <scope>IDENTIFICATION</scope>
</reference>
<evidence type="ECO:0000256" key="4">
    <source>
        <dbReference type="ARBA" id="ARBA00022679"/>
    </source>
</evidence>
<evidence type="ECO:0000313" key="12">
    <source>
        <dbReference type="WBParaSite" id="EVEC_0001347201-mRNA-1"/>
    </source>
</evidence>
<evidence type="ECO:0000256" key="6">
    <source>
        <dbReference type="ARBA" id="ARBA00022968"/>
    </source>
</evidence>
<keyword evidence="5" id="KW-0812">Transmembrane</keyword>
<evidence type="ECO:0000256" key="8">
    <source>
        <dbReference type="ARBA" id="ARBA00023034"/>
    </source>
</evidence>
<dbReference type="OrthoDB" id="5825824at2759"/>
<evidence type="ECO:0000256" key="3">
    <source>
        <dbReference type="ARBA" id="ARBA00022676"/>
    </source>
</evidence>
<dbReference type="AlphaFoldDB" id="A0A0N4VR13"/>
<keyword evidence="7" id="KW-1133">Transmembrane helix</keyword>
<name>A0A0N4VR13_ENTVE</name>
<dbReference type="GO" id="GO:0016758">
    <property type="term" value="F:hexosyltransferase activity"/>
    <property type="evidence" value="ECO:0007669"/>
    <property type="project" value="InterPro"/>
</dbReference>
<evidence type="ECO:0000313" key="10">
    <source>
        <dbReference type="EMBL" id="VDD97858.1"/>
    </source>
</evidence>
<sequence length="183" mass="21208">MKKILNSFEDTRKKKPTASVFSFVNVYPLLYQSRAEVSSDYYNDYCAALTIIIPGQLIEKMYQSRAEVSNDYYNDYCAALTIIIPGQLIEKMFEASKSAAFNKIDDYFLTGELATKAGAQFKDFTNKALNHDNKTDRAAFLQRRIYFQATETVEQAEEMWIEMKDKYDADEKVQKEDTETLRL</sequence>
<evidence type="ECO:0000256" key="2">
    <source>
        <dbReference type="ARBA" id="ARBA00008661"/>
    </source>
</evidence>
<dbReference type="Proteomes" id="UP000274131">
    <property type="component" value="Unassembled WGS sequence"/>
</dbReference>
<proteinExistence type="inferred from homology"/>
<evidence type="ECO:0000256" key="5">
    <source>
        <dbReference type="ARBA" id="ARBA00022692"/>
    </source>
</evidence>
<keyword evidence="8" id="KW-0333">Golgi apparatus</keyword>
<keyword evidence="3" id="KW-0328">Glycosyltransferase</keyword>
<evidence type="ECO:0000256" key="1">
    <source>
        <dbReference type="ARBA" id="ARBA00004323"/>
    </source>
</evidence>
<keyword evidence="11" id="KW-1185">Reference proteome</keyword>
<dbReference type="EMBL" id="UXUI01015442">
    <property type="protein sequence ID" value="VDD97858.1"/>
    <property type="molecule type" value="Genomic_DNA"/>
</dbReference>
<organism evidence="12">
    <name type="scientific">Enterobius vermicularis</name>
    <name type="common">Human pinworm</name>
    <dbReference type="NCBI Taxonomy" id="51028"/>
    <lineage>
        <taxon>Eukaryota</taxon>
        <taxon>Metazoa</taxon>
        <taxon>Ecdysozoa</taxon>
        <taxon>Nematoda</taxon>
        <taxon>Chromadorea</taxon>
        <taxon>Rhabditida</taxon>
        <taxon>Spirurina</taxon>
        <taxon>Oxyuridomorpha</taxon>
        <taxon>Oxyuroidea</taxon>
        <taxon>Oxyuridae</taxon>
        <taxon>Enterobius</taxon>
    </lineage>
</organism>
<reference evidence="10 11" key="2">
    <citation type="submission" date="2018-10" db="EMBL/GenBank/DDBJ databases">
        <authorList>
            <consortium name="Pathogen Informatics"/>
        </authorList>
    </citation>
    <scope>NUCLEOTIDE SEQUENCE [LARGE SCALE GENOMIC DNA]</scope>
</reference>
<keyword evidence="9" id="KW-0472">Membrane</keyword>
<evidence type="ECO:0000256" key="7">
    <source>
        <dbReference type="ARBA" id="ARBA00022989"/>
    </source>
</evidence>
<dbReference type="GO" id="GO:0000139">
    <property type="term" value="C:Golgi membrane"/>
    <property type="evidence" value="ECO:0007669"/>
    <property type="project" value="UniProtKB-SubCell"/>
</dbReference>
<accession>A0A0N4VR13</accession>